<dbReference type="AlphaFoldDB" id="E2BGH9"/>
<dbReference type="Proteomes" id="UP000008237">
    <property type="component" value="Unassembled WGS sequence"/>
</dbReference>
<dbReference type="EMBL" id="GL448189">
    <property type="protein sequence ID" value="EFN85172.1"/>
    <property type="molecule type" value="Genomic_DNA"/>
</dbReference>
<gene>
    <name evidence="1" type="ORF">EAI_06365</name>
</gene>
<accession>E2BGH9</accession>
<evidence type="ECO:0000313" key="1">
    <source>
        <dbReference type="EMBL" id="EFN85172.1"/>
    </source>
</evidence>
<protein>
    <submittedName>
        <fullName evidence="1">Uncharacterized protein</fullName>
    </submittedName>
</protein>
<dbReference type="InParanoid" id="E2BGH9"/>
<proteinExistence type="predicted"/>
<organism evidence="2">
    <name type="scientific">Harpegnathos saltator</name>
    <name type="common">Jerdon's jumping ant</name>
    <dbReference type="NCBI Taxonomy" id="610380"/>
    <lineage>
        <taxon>Eukaryota</taxon>
        <taxon>Metazoa</taxon>
        <taxon>Ecdysozoa</taxon>
        <taxon>Arthropoda</taxon>
        <taxon>Hexapoda</taxon>
        <taxon>Insecta</taxon>
        <taxon>Pterygota</taxon>
        <taxon>Neoptera</taxon>
        <taxon>Endopterygota</taxon>
        <taxon>Hymenoptera</taxon>
        <taxon>Apocrita</taxon>
        <taxon>Aculeata</taxon>
        <taxon>Formicoidea</taxon>
        <taxon>Formicidae</taxon>
        <taxon>Ponerinae</taxon>
        <taxon>Ponerini</taxon>
        <taxon>Harpegnathos</taxon>
    </lineage>
</organism>
<sequence>MKRRAKGTIDELHFRKDARLTNSEDELEGYEAKEEEKEEDRQELIHGITRNTYQQSISNRSINWTSIPAPPIAFVTYMKYTMRGILLDKILLLENSEIVAQHLRKYIHLICRWIFNLASRFVGSRHEDLDDMHWPRANRCLLYFR</sequence>
<reference evidence="1 2" key="1">
    <citation type="journal article" date="2010" name="Science">
        <title>Genomic comparison of the ants Camponotus floridanus and Harpegnathos saltator.</title>
        <authorList>
            <person name="Bonasio R."/>
            <person name="Zhang G."/>
            <person name="Ye C."/>
            <person name="Mutti N.S."/>
            <person name="Fang X."/>
            <person name="Qin N."/>
            <person name="Donahue G."/>
            <person name="Yang P."/>
            <person name="Li Q."/>
            <person name="Li C."/>
            <person name="Zhang P."/>
            <person name="Huang Z."/>
            <person name="Berger S.L."/>
            <person name="Reinberg D."/>
            <person name="Wang J."/>
            <person name="Liebig J."/>
        </authorList>
    </citation>
    <scope>NUCLEOTIDE SEQUENCE [LARGE SCALE GENOMIC DNA]</scope>
    <source>
        <strain evidence="1 2">R22 G/1</strain>
    </source>
</reference>
<keyword evidence="2" id="KW-1185">Reference proteome</keyword>
<evidence type="ECO:0000313" key="2">
    <source>
        <dbReference type="Proteomes" id="UP000008237"/>
    </source>
</evidence>
<name>E2BGH9_HARSA</name>